<dbReference type="PATRIC" id="fig|1286171.3.peg.1152"/>
<evidence type="ECO:0000313" key="3">
    <source>
        <dbReference type="Proteomes" id="UP000019591"/>
    </source>
</evidence>
<proteinExistence type="predicted"/>
<dbReference type="AlphaFoldDB" id="W8TF97"/>
<dbReference type="eggNOG" id="COG1253">
    <property type="taxonomic scope" value="Bacteria"/>
</dbReference>
<accession>W8TF97</accession>
<keyword evidence="1" id="KW-1133">Transmembrane helix</keyword>
<dbReference type="KEGG" id="eac:EAL2_c12030"/>
<keyword evidence="1" id="KW-0812">Transmembrane</keyword>
<dbReference type="STRING" id="1286171.EAL2_c12030"/>
<feature type="transmembrane region" description="Helical" evidence="1">
    <location>
        <begin position="12"/>
        <end position="32"/>
    </location>
</feature>
<feature type="transmembrane region" description="Helical" evidence="1">
    <location>
        <begin position="108"/>
        <end position="128"/>
    </location>
</feature>
<evidence type="ECO:0008006" key="4">
    <source>
        <dbReference type="Google" id="ProtNLM"/>
    </source>
</evidence>
<dbReference type="HOGENOM" id="CLU_096497_0_0_9"/>
<name>W8TF97_PEPAC</name>
<evidence type="ECO:0000256" key="1">
    <source>
        <dbReference type="SAM" id="Phobius"/>
    </source>
</evidence>
<reference evidence="2 3" key="1">
    <citation type="journal article" date="2014" name="Genome Announc.">
        <title>Complete Genome Sequence of Amino Acid-Utilizing Eubacterium acidaminophilum al-2 (DSM 3953).</title>
        <authorList>
            <person name="Poehlein A."/>
            <person name="Andreesen J.R."/>
            <person name="Daniel R."/>
        </authorList>
    </citation>
    <scope>NUCLEOTIDE SEQUENCE [LARGE SCALE GENOMIC DNA]</scope>
    <source>
        <strain evidence="2 3">DSM 3953</strain>
    </source>
</reference>
<gene>
    <name evidence="2" type="ORF">EAL2_c12030</name>
</gene>
<sequence length="177" mass="18240">MGKSHSLLSSLKWAISIGIVSFFIAVFMSVISETILRHAGIATAFGVLLIIILIGVIFDAIGIAVAASTERSFHSMAANRVKGAATAVRVVRNAGVVSSVCNDVIGDICGIISGAASAIIIAQIAFTYDIRDATIMSISLSGVVAAITIGGKALGKEFGIKKIGPDSFRVCQDTPSD</sequence>
<organism evidence="2 3">
    <name type="scientific">Peptoclostridium acidaminophilum DSM 3953</name>
    <dbReference type="NCBI Taxonomy" id="1286171"/>
    <lineage>
        <taxon>Bacteria</taxon>
        <taxon>Bacillati</taxon>
        <taxon>Bacillota</taxon>
        <taxon>Clostridia</taxon>
        <taxon>Peptostreptococcales</taxon>
        <taxon>Peptoclostridiaceae</taxon>
        <taxon>Peptoclostridium</taxon>
    </lineage>
</organism>
<dbReference type="Proteomes" id="UP000019591">
    <property type="component" value="Chromosome"/>
</dbReference>
<feature type="transmembrane region" description="Helical" evidence="1">
    <location>
        <begin position="44"/>
        <end position="67"/>
    </location>
</feature>
<evidence type="ECO:0000313" key="2">
    <source>
        <dbReference type="EMBL" id="AHM56498.1"/>
    </source>
</evidence>
<keyword evidence="1" id="KW-0472">Membrane</keyword>
<dbReference type="EMBL" id="CP007452">
    <property type="protein sequence ID" value="AHM56498.1"/>
    <property type="molecule type" value="Genomic_DNA"/>
</dbReference>
<keyword evidence="3" id="KW-1185">Reference proteome</keyword>
<protein>
    <recommendedName>
        <fullName evidence="4">CNNM transmembrane domain-containing protein</fullName>
    </recommendedName>
</protein>
<feature type="transmembrane region" description="Helical" evidence="1">
    <location>
        <begin position="134"/>
        <end position="154"/>
    </location>
</feature>